<protein>
    <submittedName>
        <fullName evidence="5">Esterase</fullName>
    </submittedName>
</protein>
<dbReference type="SUPFAM" id="SSF48452">
    <property type="entry name" value="TPR-like"/>
    <property type="match status" value="1"/>
</dbReference>
<dbReference type="PROSITE" id="PS50005">
    <property type="entry name" value="TPR"/>
    <property type="match status" value="1"/>
</dbReference>
<dbReference type="GO" id="GO:0016788">
    <property type="term" value="F:hydrolase activity, acting on ester bonds"/>
    <property type="evidence" value="ECO:0007669"/>
    <property type="project" value="TreeGrafter"/>
</dbReference>
<evidence type="ECO:0000256" key="3">
    <source>
        <dbReference type="PROSITE-ProRule" id="PRU00339"/>
    </source>
</evidence>
<keyword evidence="4" id="KW-0732">Signal</keyword>
<keyword evidence="3" id="KW-0802">TPR repeat</keyword>
<evidence type="ECO:0000313" key="5">
    <source>
        <dbReference type="EMBL" id="KFF13840.1"/>
    </source>
</evidence>
<evidence type="ECO:0000256" key="4">
    <source>
        <dbReference type="SAM" id="SignalP"/>
    </source>
</evidence>
<evidence type="ECO:0000313" key="8">
    <source>
        <dbReference type="Proteomes" id="UP000198424"/>
    </source>
</evidence>
<reference evidence="5 7" key="1">
    <citation type="submission" date="2014-07" db="EMBL/GenBank/DDBJ databases">
        <title>Genome of Flavobacterium hydatis DSM 2063.</title>
        <authorList>
            <person name="Pipes S.E."/>
            <person name="Stropko S.J."/>
            <person name="Newman J.D."/>
        </authorList>
    </citation>
    <scope>NUCLEOTIDE SEQUENCE [LARGE SCALE GENOMIC DNA]</scope>
    <source>
        <strain evidence="5 7">DSM 2063</strain>
    </source>
</reference>
<dbReference type="InterPro" id="IPR000801">
    <property type="entry name" value="Esterase-like"/>
</dbReference>
<comment type="similarity">
    <text evidence="1">Belongs to the esterase D family.</text>
</comment>
<dbReference type="eggNOG" id="COG2819">
    <property type="taxonomic scope" value="Bacteria"/>
</dbReference>
<dbReference type="Proteomes" id="UP000028712">
    <property type="component" value="Unassembled WGS sequence"/>
</dbReference>
<dbReference type="InterPro" id="IPR019734">
    <property type="entry name" value="TPR_rpt"/>
</dbReference>
<keyword evidence="2" id="KW-0378">Hydrolase</keyword>
<sequence>MKQLLFSLLFISISFFAKAQSDNKITIGTIETIKSKILNEDRKVWIYVPDGYTKGSPKTEHYPVLYLLDGNVHFTSVVGMTEQLSAMNGNTICPKMIVVGILNTDRARDLTPTHIESDLPMMTSEASKTTGGNENFIAFIQKELIPYVETNYPTAPYKMLIGHSFGGLTVINVLANHTNLFNSYVSIDPSMWWDKQKFLEQSKKTFAEKKFKNTSLFLGIANTMEAGMDTLRVKKDTTQVTRHIRSILDLANDLKKNKQNQLHFEYKYYDKDSHGSVPFIAEYDALRFIFNFYNLNLTITDLMDTGMALPTKIEKHYQNVSEKMGYKIHPPEAPINQCGYMALGRKNLPQAEYFFKLNIKNYPESANVYDSMGDYYKQVSDKPNAISNYKKALSINKENIETKQKLEELQKGK</sequence>
<accession>A0A086AAX6</accession>
<dbReference type="EMBL" id="JPRM01000027">
    <property type="protein sequence ID" value="KFF13840.1"/>
    <property type="molecule type" value="Genomic_DNA"/>
</dbReference>
<dbReference type="STRING" id="991.IW20_17345"/>
<evidence type="ECO:0000313" key="7">
    <source>
        <dbReference type="Proteomes" id="UP000028712"/>
    </source>
</evidence>
<dbReference type="OrthoDB" id="9784036at2"/>
<dbReference type="Proteomes" id="UP000198424">
    <property type="component" value="Unassembled WGS sequence"/>
</dbReference>
<dbReference type="PANTHER" id="PTHR40841">
    <property type="entry name" value="SIDEROPHORE TRIACETYLFUSARININE C ESTERASE"/>
    <property type="match status" value="1"/>
</dbReference>
<feature type="signal peptide" evidence="4">
    <location>
        <begin position="1"/>
        <end position="19"/>
    </location>
</feature>
<dbReference type="Gene3D" id="3.40.50.1820">
    <property type="entry name" value="alpha/beta hydrolase"/>
    <property type="match status" value="1"/>
</dbReference>
<evidence type="ECO:0000256" key="2">
    <source>
        <dbReference type="ARBA" id="ARBA00022801"/>
    </source>
</evidence>
<comment type="caution">
    <text evidence="5">The sequence shown here is derived from an EMBL/GenBank/DDBJ whole genome shotgun (WGS) entry which is preliminary data.</text>
</comment>
<evidence type="ECO:0000256" key="1">
    <source>
        <dbReference type="ARBA" id="ARBA00005622"/>
    </source>
</evidence>
<dbReference type="AlphaFoldDB" id="A0A086AAX6"/>
<feature type="chain" id="PRO_5001802571" evidence="4">
    <location>
        <begin position="20"/>
        <end position="413"/>
    </location>
</feature>
<dbReference type="InterPro" id="IPR011990">
    <property type="entry name" value="TPR-like_helical_dom_sf"/>
</dbReference>
<feature type="repeat" description="TPR" evidence="3">
    <location>
        <begin position="366"/>
        <end position="399"/>
    </location>
</feature>
<dbReference type="EMBL" id="MUGY01000029">
    <property type="protein sequence ID" value="OXA89902.1"/>
    <property type="molecule type" value="Genomic_DNA"/>
</dbReference>
<evidence type="ECO:0000313" key="6">
    <source>
        <dbReference type="EMBL" id="OXA89902.1"/>
    </source>
</evidence>
<reference evidence="6 8" key="2">
    <citation type="submission" date="2016-11" db="EMBL/GenBank/DDBJ databases">
        <title>Whole genomes of Flavobacteriaceae.</title>
        <authorList>
            <person name="Stine C."/>
            <person name="Li C."/>
            <person name="Tadesse D."/>
        </authorList>
    </citation>
    <scope>NUCLEOTIDE SEQUENCE [LARGE SCALE GENOMIC DNA]</scope>
    <source>
        <strain evidence="6 8">ATCC 29551</strain>
    </source>
</reference>
<dbReference type="Pfam" id="PF00756">
    <property type="entry name" value="Esterase"/>
    <property type="match status" value="1"/>
</dbReference>
<dbReference type="InterPro" id="IPR029058">
    <property type="entry name" value="AB_hydrolase_fold"/>
</dbReference>
<gene>
    <name evidence="6" type="ORF">B0A62_20390</name>
    <name evidence="5" type="ORF">IW20_17345</name>
</gene>
<dbReference type="RefSeq" id="WP_035624904.1">
    <property type="nucleotide sequence ID" value="NZ_JBEWQG010000006.1"/>
</dbReference>
<proteinExistence type="inferred from homology"/>
<dbReference type="InterPro" id="IPR052558">
    <property type="entry name" value="Siderophore_Hydrolase_D"/>
</dbReference>
<organism evidence="5 7">
    <name type="scientific">Flavobacterium hydatis</name>
    <name type="common">Cytophaga aquatilis</name>
    <dbReference type="NCBI Taxonomy" id="991"/>
    <lineage>
        <taxon>Bacteria</taxon>
        <taxon>Pseudomonadati</taxon>
        <taxon>Bacteroidota</taxon>
        <taxon>Flavobacteriia</taxon>
        <taxon>Flavobacteriales</taxon>
        <taxon>Flavobacteriaceae</taxon>
        <taxon>Flavobacterium</taxon>
    </lineage>
</organism>
<name>A0A086AAX6_FLAHY</name>
<dbReference type="SUPFAM" id="SSF53474">
    <property type="entry name" value="alpha/beta-Hydrolases"/>
    <property type="match status" value="1"/>
</dbReference>
<keyword evidence="8" id="KW-1185">Reference proteome</keyword>
<dbReference type="PANTHER" id="PTHR40841:SF2">
    <property type="entry name" value="SIDEROPHORE-DEGRADING ESTERASE (EUROFUNG)"/>
    <property type="match status" value="1"/>
</dbReference>